<dbReference type="PANTHER" id="PTHR28262">
    <property type="entry name" value="DASH COMPLEX SUBUNIT SPC19"/>
    <property type="match status" value="1"/>
</dbReference>
<feature type="coiled-coil region" evidence="13">
    <location>
        <begin position="111"/>
        <end position="138"/>
    </location>
</feature>
<keyword evidence="11" id="KW-0137">Centromere</keyword>
<dbReference type="Proteomes" id="UP000230002">
    <property type="component" value="Unassembled WGS sequence"/>
</dbReference>
<evidence type="ECO:0000313" key="15">
    <source>
        <dbReference type="Proteomes" id="UP000230002"/>
    </source>
</evidence>
<evidence type="ECO:0000256" key="7">
    <source>
        <dbReference type="ARBA" id="ARBA00022490"/>
    </source>
</evidence>
<evidence type="ECO:0000256" key="6">
    <source>
        <dbReference type="ARBA" id="ARBA00022454"/>
    </source>
</evidence>
<reference evidence="14 15" key="1">
    <citation type="journal article" date="2015" name="Sci. Rep.">
        <title>Chromosome-level genome map provides insights into diverse defense mechanisms in the medicinal fungus Ganoderma sinense.</title>
        <authorList>
            <person name="Zhu Y."/>
            <person name="Xu J."/>
            <person name="Sun C."/>
            <person name="Zhou S."/>
            <person name="Xu H."/>
            <person name="Nelson D.R."/>
            <person name="Qian J."/>
            <person name="Song J."/>
            <person name="Luo H."/>
            <person name="Xiang L."/>
            <person name="Li Y."/>
            <person name="Xu Z."/>
            <person name="Ji A."/>
            <person name="Wang L."/>
            <person name="Lu S."/>
            <person name="Hayward A."/>
            <person name="Sun W."/>
            <person name="Li X."/>
            <person name="Schwartz D.C."/>
            <person name="Wang Y."/>
            <person name="Chen S."/>
        </authorList>
    </citation>
    <scope>NUCLEOTIDE SEQUENCE [LARGE SCALE GENOMIC DNA]</scope>
    <source>
        <strain evidence="14 15">ZZ0214-1</strain>
    </source>
</reference>
<evidence type="ECO:0000256" key="1">
    <source>
        <dbReference type="ARBA" id="ARBA00004123"/>
    </source>
</evidence>
<comment type="subcellular location">
    <subcellularLocation>
        <location evidence="3">Chromosome</location>
        <location evidence="3">Centromere</location>
        <location evidence="3">Kinetochore</location>
    </subcellularLocation>
    <subcellularLocation>
        <location evidence="2">Cytoplasm</location>
        <location evidence="2">Cytoskeleton</location>
        <location evidence="2">Spindle</location>
    </subcellularLocation>
    <subcellularLocation>
        <location evidence="1">Nucleus</location>
    </subcellularLocation>
</comment>
<evidence type="ECO:0000256" key="8">
    <source>
        <dbReference type="ARBA" id="ARBA00022838"/>
    </source>
</evidence>
<dbReference type="InterPro" id="IPR013251">
    <property type="entry name" value="DASH_Spc19"/>
</dbReference>
<proteinExistence type="inferred from homology"/>
<evidence type="ECO:0000256" key="3">
    <source>
        <dbReference type="ARBA" id="ARBA00004629"/>
    </source>
</evidence>
<accession>A0A2G8SUI3</accession>
<evidence type="ECO:0000313" key="14">
    <source>
        <dbReference type="EMBL" id="PIL37414.1"/>
    </source>
</evidence>
<keyword evidence="13" id="KW-0175">Coiled coil</keyword>
<protein>
    <recommendedName>
        <fullName evidence="5">DASH complex subunit SPC19</fullName>
    </recommendedName>
    <alternativeName>
        <fullName evidence="12">Outer kinetochore protein SPC19</fullName>
    </alternativeName>
</protein>
<organism evidence="14 15">
    <name type="scientific">Ganoderma sinense ZZ0214-1</name>
    <dbReference type="NCBI Taxonomy" id="1077348"/>
    <lineage>
        <taxon>Eukaryota</taxon>
        <taxon>Fungi</taxon>
        <taxon>Dikarya</taxon>
        <taxon>Basidiomycota</taxon>
        <taxon>Agaricomycotina</taxon>
        <taxon>Agaricomycetes</taxon>
        <taxon>Polyporales</taxon>
        <taxon>Polyporaceae</taxon>
        <taxon>Ganoderma</taxon>
    </lineage>
</organism>
<dbReference type="GO" id="GO:0042729">
    <property type="term" value="C:DASH complex"/>
    <property type="evidence" value="ECO:0007669"/>
    <property type="project" value="InterPro"/>
</dbReference>
<comment type="caution">
    <text evidence="14">The sequence shown here is derived from an EMBL/GenBank/DDBJ whole genome shotgun (WGS) entry which is preliminary data.</text>
</comment>
<keyword evidence="6" id="KW-0158">Chromosome</keyword>
<dbReference type="Pfam" id="PF08287">
    <property type="entry name" value="DASH_Spc19"/>
    <property type="match status" value="1"/>
</dbReference>
<keyword evidence="10" id="KW-0539">Nucleus</keyword>
<dbReference type="OrthoDB" id="3361333at2759"/>
<dbReference type="AlphaFoldDB" id="A0A2G8SUI3"/>
<sequence>MAMEDCCDEAHEAQELIRQGTYDLPRMTKVLDSERVFLLVDEGTVRRYKADLTDEIEPQINELLSRAEKGLQVLLKRESMLQAKVEASQSRPSSRATATTAGMSKIDVRRLQMLARQRQKLEEEAAQLQAEVDAMELERAARKK</sequence>
<evidence type="ECO:0000256" key="12">
    <source>
        <dbReference type="ARBA" id="ARBA00032583"/>
    </source>
</evidence>
<keyword evidence="8" id="KW-0995">Kinetochore</keyword>
<dbReference type="PANTHER" id="PTHR28262:SF1">
    <property type="entry name" value="DASH COMPLEX SUBUNIT SPC19"/>
    <property type="match status" value="1"/>
</dbReference>
<keyword evidence="7" id="KW-0963">Cytoplasm</keyword>
<evidence type="ECO:0000256" key="2">
    <source>
        <dbReference type="ARBA" id="ARBA00004186"/>
    </source>
</evidence>
<evidence type="ECO:0000256" key="5">
    <source>
        <dbReference type="ARBA" id="ARBA00016329"/>
    </source>
</evidence>
<keyword evidence="9" id="KW-0206">Cytoskeleton</keyword>
<evidence type="ECO:0000256" key="13">
    <source>
        <dbReference type="SAM" id="Coils"/>
    </source>
</evidence>
<gene>
    <name evidence="14" type="ORF">GSI_01108</name>
</gene>
<comment type="similarity">
    <text evidence="4">Belongs to the DASH complex SPC19 family.</text>
</comment>
<dbReference type="EMBL" id="AYKW01000001">
    <property type="protein sequence ID" value="PIL37414.1"/>
    <property type="molecule type" value="Genomic_DNA"/>
</dbReference>
<keyword evidence="15" id="KW-1185">Reference proteome</keyword>
<evidence type="ECO:0000256" key="11">
    <source>
        <dbReference type="ARBA" id="ARBA00023328"/>
    </source>
</evidence>
<evidence type="ECO:0000256" key="4">
    <source>
        <dbReference type="ARBA" id="ARBA00008952"/>
    </source>
</evidence>
<evidence type="ECO:0000256" key="10">
    <source>
        <dbReference type="ARBA" id="ARBA00023242"/>
    </source>
</evidence>
<dbReference type="GO" id="GO:0005876">
    <property type="term" value="C:spindle microtubule"/>
    <property type="evidence" value="ECO:0007669"/>
    <property type="project" value="InterPro"/>
</dbReference>
<name>A0A2G8SUI3_9APHY</name>
<dbReference type="STRING" id="1077348.A0A2G8SUI3"/>
<dbReference type="GO" id="GO:0008608">
    <property type="term" value="P:attachment of spindle microtubules to kinetochore"/>
    <property type="evidence" value="ECO:0007669"/>
    <property type="project" value="InterPro"/>
</dbReference>
<evidence type="ECO:0000256" key="9">
    <source>
        <dbReference type="ARBA" id="ARBA00023212"/>
    </source>
</evidence>